<keyword evidence="8" id="KW-0966">Cell projection</keyword>
<evidence type="ECO:0000256" key="3">
    <source>
        <dbReference type="ARBA" id="ARBA00021602"/>
    </source>
</evidence>
<evidence type="ECO:0000256" key="6">
    <source>
        <dbReference type="ARBA" id="ARBA00023069"/>
    </source>
</evidence>
<evidence type="ECO:0000256" key="8">
    <source>
        <dbReference type="ARBA" id="ARBA00023273"/>
    </source>
</evidence>
<comment type="subcellular location">
    <subcellularLocation>
        <location evidence="1">Cytoplasm</location>
        <location evidence="1">Cytoskeleton</location>
        <location evidence="1">Cilium axoneme</location>
    </subcellularLocation>
</comment>
<evidence type="ECO:0000256" key="7">
    <source>
        <dbReference type="ARBA" id="ARBA00023212"/>
    </source>
</evidence>
<comment type="function">
    <text evidence="9">Essential for sperm motility and is involved in the regulation of the beating frequency of motile cilia on the epithelial cells of the respiratory tract. Required for the establishment of radial spokes in sperm flagella.</text>
</comment>
<dbReference type="PANTHER" id="PTHR21442">
    <property type="entry name" value="CILIA- AND FLAGELLA-ASSOCIATED PROTEIN 206"/>
    <property type="match status" value="1"/>
</dbReference>
<protein>
    <recommendedName>
        <fullName evidence="3">Cilia- and flagella-associated protein 206</fullName>
    </recommendedName>
</protein>
<keyword evidence="11" id="KW-1185">Reference proteome</keyword>
<evidence type="ECO:0000256" key="1">
    <source>
        <dbReference type="ARBA" id="ARBA00004430"/>
    </source>
</evidence>
<keyword evidence="6" id="KW-0969">Cilium</keyword>
<dbReference type="PANTHER" id="PTHR21442:SF0">
    <property type="entry name" value="CILIA- AND FLAGELLA-ASSOCIATED PROTEIN 206"/>
    <property type="match status" value="1"/>
</dbReference>
<dbReference type="AlphaFoldDB" id="A0A9P0GAR2"/>
<evidence type="ECO:0000256" key="9">
    <source>
        <dbReference type="ARBA" id="ARBA00045321"/>
    </source>
</evidence>
<proteinExistence type="inferred from homology"/>
<accession>A0A9P0GAR2</accession>
<dbReference type="InterPro" id="IPR021897">
    <property type="entry name" value="FAP206"/>
</dbReference>
<evidence type="ECO:0000256" key="2">
    <source>
        <dbReference type="ARBA" id="ARBA00010500"/>
    </source>
</evidence>
<keyword evidence="7" id="KW-0206">Cytoskeleton</keyword>
<dbReference type="Proteomes" id="UP001153636">
    <property type="component" value="Chromosome 13"/>
</dbReference>
<dbReference type="GO" id="GO:0005930">
    <property type="term" value="C:axoneme"/>
    <property type="evidence" value="ECO:0007669"/>
    <property type="project" value="UniProtKB-SubCell"/>
</dbReference>
<keyword evidence="4" id="KW-0963">Cytoplasm</keyword>
<dbReference type="GO" id="GO:0003356">
    <property type="term" value="P:regulation of cilium beat frequency"/>
    <property type="evidence" value="ECO:0007669"/>
    <property type="project" value="TreeGrafter"/>
</dbReference>
<evidence type="ECO:0000313" key="11">
    <source>
        <dbReference type="Proteomes" id="UP001153636"/>
    </source>
</evidence>
<evidence type="ECO:0000313" key="10">
    <source>
        <dbReference type="EMBL" id="CAH1102772.1"/>
    </source>
</evidence>
<organism evidence="10 11">
    <name type="scientific">Psylliodes chrysocephalus</name>
    <dbReference type="NCBI Taxonomy" id="3402493"/>
    <lineage>
        <taxon>Eukaryota</taxon>
        <taxon>Metazoa</taxon>
        <taxon>Ecdysozoa</taxon>
        <taxon>Arthropoda</taxon>
        <taxon>Hexapoda</taxon>
        <taxon>Insecta</taxon>
        <taxon>Pterygota</taxon>
        <taxon>Neoptera</taxon>
        <taxon>Endopterygota</taxon>
        <taxon>Coleoptera</taxon>
        <taxon>Polyphaga</taxon>
        <taxon>Cucujiformia</taxon>
        <taxon>Chrysomeloidea</taxon>
        <taxon>Chrysomelidae</taxon>
        <taxon>Galerucinae</taxon>
        <taxon>Alticini</taxon>
        <taxon>Psylliodes</taxon>
    </lineage>
</organism>
<name>A0A9P0GAR2_9CUCU</name>
<gene>
    <name evidence="10" type="ORF">PSYICH_LOCUS3899</name>
</gene>
<dbReference type="Pfam" id="PF12018">
    <property type="entry name" value="FAP206"/>
    <property type="match status" value="1"/>
</dbReference>
<dbReference type="OrthoDB" id="10251073at2759"/>
<dbReference type="GO" id="GO:0030030">
    <property type="term" value="P:cell projection organization"/>
    <property type="evidence" value="ECO:0007669"/>
    <property type="project" value="UniProtKB-KW"/>
</dbReference>
<dbReference type="GO" id="GO:0036064">
    <property type="term" value="C:ciliary basal body"/>
    <property type="evidence" value="ECO:0007669"/>
    <property type="project" value="TreeGrafter"/>
</dbReference>
<evidence type="ECO:0000256" key="4">
    <source>
        <dbReference type="ARBA" id="ARBA00022490"/>
    </source>
</evidence>
<comment type="similarity">
    <text evidence="2">Belongs to the CFAP206 family.</text>
</comment>
<sequence length="611" mass="71524">MEEIEQTDKIIHNIVKELQLLETMPHFDEKFCQFYIQLLLYDPTWNVSIENLVRTDVENLINFIMVKFNNKDDPSMTTLKIQYNLQDRLNYLEKFDIQGNRLIKLKIKLRPLELSILEPDDKSDLKILFKRITAYFILMSGMGDPRNEQVFQASTQVLKTVLNNDELNNFYLMPYAVRLKDFNEIVKVCTGIRLYNMDCNMGSVGVSDEPEILVSASHMLLKEFDKMKHSLNSRILILTQAISHCYKLKQKDGEVHVETRIPQMSSNEQLQYAIRILVTYKQYYESLEIIGEEIHKLVKASLELYGRYKTQLTKIRKIVHPEIVISANRIFPYFEELCNYYDQVKDKVVLLDYLANLSNTIGGIFGTVYFPDEFINQCNDKAFIDVTTDYSEPLEVSNSECSLITKEDDHGPFQYKGHCCILLVLADGFLIEGNPDYGIVRYKNNEYIFSSDLALNAFLKEPNYFTKSVIHTIRKHPELILYLNMRNNLIEVKNIKRLVEEKIVDLTRADADCQVDVHFQESYIDPEYSHSTWWYKQRAIQMATLMGYRTKSINTEKKAYITKNSTQTWKLKHQSTQTKVDSYVSTEKSVSFLYGLRGRNDDKQLQLIQKI</sequence>
<dbReference type="EMBL" id="OV651825">
    <property type="protein sequence ID" value="CAH1102772.1"/>
    <property type="molecule type" value="Genomic_DNA"/>
</dbReference>
<reference evidence="10" key="1">
    <citation type="submission" date="2022-01" db="EMBL/GenBank/DDBJ databases">
        <authorList>
            <person name="King R."/>
        </authorList>
    </citation>
    <scope>NUCLEOTIDE SEQUENCE</scope>
</reference>
<keyword evidence="5" id="KW-0970">Cilium biogenesis/degradation</keyword>
<evidence type="ECO:0000256" key="5">
    <source>
        <dbReference type="ARBA" id="ARBA00022794"/>
    </source>
</evidence>